<sequence length="1018" mass="113298">MLNETVNEKDEMIAKVDANLKANEQELNDVKVTLQKYESQNDEISDVGRFVHDCKKLVTKVEIEVVCICEKFMCVEEFEFDLDYGYGGAREVEEKHAVADGMRVTRDGASVRGKAAVSFRSVTISNSHQFFLVVLHLPSSPSKMSKGNKEGTSKQFRWTKPMEHCFLEILAEDDQKGNKTSNSFKAVSINRVAEANSERFQVQCDAKHVENHLRTVKNQRQIICTIRGESGFGWDDNMKMITCDKATYDATVMAHKKYEPFLNKSIDHYDEMALVVGKYMAIGSFARTFADIDLDDDNQDSVPIDYENEEIEETRFIVSSSTSSSELVTQSAVSGSTERPRTSLGLKNLTEIFWVDVHCAEGRPLNVGLQEPVTVGCSRLEKVENVAVRVELSNGCVGWGEVSVVPWVNWNQATALEEVRKACEFLSQGPPVTLNLVLHQISEMFPGSEFASVRAGLEMALVDAVANSIDVPLWRLFGGVSDSLSTAATIPTTSLAKAFDLAAKYCKLGFKTLEIKLGRNVNADIEVLQAVKAAHPHCLFILDANEGYTSKEAIEVLHKLNEKGVIPTVFEQPVHRDDWRGLGDVSNVARHKYGVSVAADESCRDLMDIQKLMEENLVDVINIKLSKFGVLGILEIVEMVKKSGLELMIDSVAETRLATGVAGHLAAGLGCFRYVNISAPSLLSEDPVVGGYEELRQAINPFFLHLSALKMISPSFSSSLPLPLFCLLFIMLGIPVSLTTPDYEREYEHLFENCRNGTFKCGNITAGFPFRGGDREKECGHRDLELQCDSDITTMEIHGVRYRVLEIRPDRQILGISNEEVINEGICPPPFPDDDWIPDSGVFTPGPGFASVTLFYDCPSPISPDLLFFTCNKNDDYSNVSVAIANNTNIHPEGCLYRANISILQASLERLRNRTLDWKGALKTGFEVQWGKNYSEECWKCNSSGGACGFLNFDDLPFHCYCPPGNWSWPEGKECQPSPPPPLPLPPHTEKKDGKALKLGLGIIWYPLVTYYIFSKNF</sequence>
<comment type="similarity">
    <text evidence="3">Belongs to the mandelate racemase/muconate lactonizing enzyme family.</text>
</comment>
<evidence type="ECO:0000313" key="17">
    <source>
        <dbReference type="Proteomes" id="UP001358586"/>
    </source>
</evidence>
<dbReference type="PANTHER" id="PTHR48073:SF4">
    <property type="entry name" value="MANDELATE RACEMASE_MUCONATE LACTONIZING ENZYME C-TERMINAL DOMAIN-CONTAINING PROTEIN"/>
    <property type="match status" value="1"/>
</dbReference>
<dbReference type="Pfam" id="PF12776">
    <property type="entry name" value="Myb_DNA-bind_3"/>
    <property type="match status" value="1"/>
</dbReference>
<dbReference type="InterPro" id="IPR036849">
    <property type="entry name" value="Enolase-like_C_sf"/>
</dbReference>
<dbReference type="SFLD" id="SFLDG00180">
    <property type="entry name" value="muconate_cycloisomerase"/>
    <property type="match status" value="1"/>
</dbReference>
<evidence type="ECO:0000256" key="13">
    <source>
        <dbReference type="ARBA" id="ARBA00047899"/>
    </source>
</evidence>
<dbReference type="InterPro" id="IPR024752">
    <property type="entry name" value="Myb/SANT-like_dom"/>
</dbReference>
<dbReference type="Proteomes" id="UP001358586">
    <property type="component" value="Chromosome 11"/>
</dbReference>
<dbReference type="InterPro" id="IPR013341">
    <property type="entry name" value="Mandelate_racemase_N_dom"/>
</dbReference>
<dbReference type="CDD" id="cd03319">
    <property type="entry name" value="L-Ala-DL-Glu_epimerase"/>
    <property type="match status" value="1"/>
</dbReference>
<evidence type="ECO:0000256" key="1">
    <source>
        <dbReference type="ARBA" id="ARBA00001946"/>
    </source>
</evidence>
<keyword evidence="5" id="KW-0812">Transmembrane</keyword>
<dbReference type="Pfam" id="PF13947">
    <property type="entry name" value="GUB_WAK_bind"/>
    <property type="match status" value="1"/>
</dbReference>
<dbReference type="Gene3D" id="3.30.390.10">
    <property type="entry name" value="Enolase-like, N-terminal domain"/>
    <property type="match status" value="1"/>
</dbReference>
<evidence type="ECO:0000256" key="11">
    <source>
        <dbReference type="ARBA" id="ARBA00023180"/>
    </source>
</evidence>
<dbReference type="InterPro" id="IPR029017">
    <property type="entry name" value="Enolase-like_N"/>
</dbReference>
<keyword evidence="11" id="KW-0325">Glycoprotein</keyword>
<reference evidence="16 17" key="1">
    <citation type="submission" date="2023-03" db="EMBL/GenBank/DDBJ databases">
        <title>WGS of Gossypium arboreum.</title>
        <authorList>
            <person name="Yu D."/>
        </authorList>
    </citation>
    <scope>NUCLEOTIDE SEQUENCE [LARGE SCALE GENOMIC DNA]</scope>
    <source>
        <tissue evidence="16">Leaf</tissue>
    </source>
</reference>
<organism evidence="16 17">
    <name type="scientific">Gossypium arboreum</name>
    <name type="common">Tree cotton</name>
    <name type="synonym">Gossypium nanking</name>
    <dbReference type="NCBI Taxonomy" id="29729"/>
    <lineage>
        <taxon>Eukaryota</taxon>
        <taxon>Viridiplantae</taxon>
        <taxon>Streptophyta</taxon>
        <taxon>Embryophyta</taxon>
        <taxon>Tracheophyta</taxon>
        <taxon>Spermatophyta</taxon>
        <taxon>Magnoliopsida</taxon>
        <taxon>eudicotyledons</taxon>
        <taxon>Gunneridae</taxon>
        <taxon>Pentapetalae</taxon>
        <taxon>rosids</taxon>
        <taxon>malvids</taxon>
        <taxon>Malvales</taxon>
        <taxon>Malvaceae</taxon>
        <taxon>Malvoideae</taxon>
        <taxon>Gossypium</taxon>
    </lineage>
</organism>
<keyword evidence="12" id="KW-0413">Isomerase</keyword>
<dbReference type="SMART" id="SM00922">
    <property type="entry name" value="MR_MLE"/>
    <property type="match status" value="1"/>
</dbReference>
<evidence type="ECO:0000256" key="6">
    <source>
        <dbReference type="ARBA" id="ARBA00022723"/>
    </source>
</evidence>
<dbReference type="Pfam" id="PF14380">
    <property type="entry name" value="WAK_assoc"/>
    <property type="match status" value="1"/>
</dbReference>
<evidence type="ECO:0000256" key="14">
    <source>
        <dbReference type="ARBA" id="ARBA00048679"/>
    </source>
</evidence>
<dbReference type="PANTHER" id="PTHR48073">
    <property type="entry name" value="O-SUCCINYLBENZOATE SYNTHASE-RELATED"/>
    <property type="match status" value="1"/>
</dbReference>
<comment type="subcellular location">
    <subcellularLocation>
        <location evidence="2">Membrane</location>
        <topology evidence="2">Single-pass membrane protein</topology>
    </subcellularLocation>
</comment>
<dbReference type="EC" id="2.7.11.1" evidence="4"/>
<dbReference type="EMBL" id="JARKNE010000011">
    <property type="protein sequence ID" value="KAK5784480.1"/>
    <property type="molecule type" value="Genomic_DNA"/>
</dbReference>
<keyword evidence="9" id="KW-1133">Transmembrane helix</keyword>
<dbReference type="InterPro" id="IPR029065">
    <property type="entry name" value="Enolase_C-like"/>
</dbReference>
<evidence type="ECO:0000256" key="8">
    <source>
        <dbReference type="ARBA" id="ARBA00022842"/>
    </source>
</evidence>
<comment type="caution">
    <text evidence="16">The sequence shown here is derived from an EMBL/GenBank/DDBJ whole genome shotgun (WGS) entry which is preliminary data.</text>
</comment>
<evidence type="ECO:0000259" key="15">
    <source>
        <dbReference type="SMART" id="SM00922"/>
    </source>
</evidence>
<dbReference type="SUPFAM" id="SSF54826">
    <property type="entry name" value="Enolase N-terminal domain-like"/>
    <property type="match status" value="1"/>
</dbReference>
<comment type="cofactor">
    <cofactor evidence="1">
        <name>Mg(2+)</name>
        <dbReference type="ChEBI" id="CHEBI:18420"/>
    </cofactor>
</comment>
<evidence type="ECO:0000256" key="4">
    <source>
        <dbReference type="ARBA" id="ARBA00012513"/>
    </source>
</evidence>
<keyword evidence="7" id="KW-0732">Signal</keyword>
<dbReference type="InterPro" id="IPR025287">
    <property type="entry name" value="WAK_GUB"/>
</dbReference>
<feature type="domain" description="Mandelate racemase/muconate lactonizing enzyme C-terminal" evidence="15">
    <location>
        <begin position="496"/>
        <end position="592"/>
    </location>
</feature>
<evidence type="ECO:0000256" key="10">
    <source>
        <dbReference type="ARBA" id="ARBA00023136"/>
    </source>
</evidence>
<keyword evidence="10" id="KW-0472">Membrane</keyword>
<comment type="catalytic activity">
    <reaction evidence="14">
        <text>L-seryl-[protein] + ATP = O-phospho-L-seryl-[protein] + ADP + H(+)</text>
        <dbReference type="Rhea" id="RHEA:17989"/>
        <dbReference type="Rhea" id="RHEA-COMP:9863"/>
        <dbReference type="Rhea" id="RHEA-COMP:11604"/>
        <dbReference type="ChEBI" id="CHEBI:15378"/>
        <dbReference type="ChEBI" id="CHEBI:29999"/>
        <dbReference type="ChEBI" id="CHEBI:30616"/>
        <dbReference type="ChEBI" id="CHEBI:83421"/>
        <dbReference type="ChEBI" id="CHEBI:456216"/>
        <dbReference type="EC" id="2.7.11.1"/>
    </reaction>
</comment>
<dbReference type="InterPro" id="IPR032872">
    <property type="entry name" value="WAK_assoc_C"/>
</dbReference>
<proteinExistence type="inferred from homology"/>
<comment type="catalytic activity">
    <reaction evidence="13">
        <text>L-threonyl-[protein] + ATP = O-phospho-L-threonyl-[protein] + ADP + H(+)</text>
        <dbReference type="Rhea" id="RHEA:46608"/>
        <dbReference type="Rhea" id="RHEA-COMP:11060"/>
        <dbReference type="Rhea" id="RHEA-COMP:11605"/>
        <dbReference type="ChEBI" id="CHEBI:15378"/>
        <dbReference type="ChEBI" id="CHEBI:30013"/>
        <dbReference type="ChEBI" id="CHEBI:30616"/>
        <dbReference type="ChEBI" id="CHEBI:61977"/>
        <dbReference type="ChEBI" id="CHEBI:456216"/>
        <dbReference type="EC" id="2.7.11.1"/>
    </reaction>
</comment>
<dbReference type="InterPro" id="IPR013342">
    <property type="entry name" value="Mandelate_racemase_C"/>
</dbReference>
<gene>
    <name evidence="16" type="ORF">PVK06_039004</name>
</gene>
<accession>A0ABR0N279</accession>
<evidence type="ECO:0000256" key="2">
    <source>
        <dbReference type="ARBA" id="ARBA00004167"/>
    </source>
</evidence>
<evidence type="ECO:0000256" key="5">
    <source>
        <dbReference type="ARBA" id="ARBA00022692"/>
    </source>
</evidence>
<dbReference type="InterPro" id="IPR034603">
    <property type="entry name" value="Dipeptide_epimerase"/>
</dbReference>
<keyword evidence="6" id="KW-0479">Metal-binding</keyword>
<evidence type="ECO:0000256" key="12">
    <source>
        <dbReference type="ARBA" id="ARBA00023235"/>
    </source>
</evidence>
<dbReference type="SFLD" id="SFLDS00001">
    <property type="entry name" value="Enolase"/>
    <property type="match status" value="1"/>
</dbReference>
<dbReference type="Gene3D" id="3.20.20.120">
    <property type="entry name" value="Enolase-like C-terminal domain"/>
    <property type="match status" value="1"/>
</dbReference>
<dbReference type="Pfam" id="PF02746">
    <property type="entry name" value="MR_MLE_N"/>
    <property type="match status" value="1"/>
</dbReference>
<keyword evidence="17" id="KW-1185">Reference proteome</keyword>
<keyword evidence="8" id="KW-0460">Magnesium</keyword>
<evidence type="ECO:0000256" key="3">
    <source>
        <dbReference type="ARBA" id="ARBA00008031"/>
    </source>
</evidence>
<evidence type="ECO:0000313" key="16">
    <source>
        <dbReference type="EMBL" id="KAK5784480.1"/>
    </source>
</evidence>
<name>A0ABR0N279_GOSAR</name>
<dbReference type="Pfam" id="PF13378">
    <property type="entry name" value="MR_MLE_C"/>
    <property type="match status" value="1"/>
</dbReference>
<protein>
    <recommendedName>
        <fullName evidence="4">non-specific serine/threonine protein kinase</fullName>
        <ecNumber evidence="4">2.7.11.1</ecNumber>
    </recommendedName>
</protein>
<dbReference type="SUPFAM" id="SSF51604">
    <property type="entry name" value="Enolase C-terminal domain-like"/>
    <property type="match status" value="1"/>
</dbReference>
<evidence type="ECO:0000256" key="9">
    <source>
        <dbReference type="ARBA" id="ARBA00022989"/>
    </source>
</evidence>
<evidence type="ECO:0000256" key="7">
    <source>
        <dbReference type="ARBA" id="ARBA00022729"/>
    </source>
</evidence>